<accession>A0A2J7PUN7</accession>
<proteinExistence type="predicted"/>
<evidence type="ECO:0008006" key="3">
    <source>
        <dbReference type="Google" id="ProtNLM"/>
    </source>
</evidence>
<reference evidence="1 2" key="1">
    <citation type="submission" date="2017-12" db="EMBL/GenBank/DDBJ databases">
        <title>Hemimetabolous genomes reveal molecular basis of termite eusociality.</title>
        <authorList>
            <person name="Harrison M.C."/>
            <person name="Jongepier E."/>
            <person name="Robertson H.M."/>
            <person name="Arning N."/>
            <person name="Bitard-Feildel T."/>
            <person name="Chao H."/>
            <person name="Childers C.P."/>
            <person name="Dinh H."/>
            <person name="Doddapaneni H."/>
            <person name="Dugan S."/>
            <person name="Gowin J."/>
            <person name="Greiner C."/>
            <person name="Han Y."/>
            <person name="Hu H."/>
            <person name="Hughes D.S.T."/>
            <person name="Huylmans A.-K."/>
            <person name="Kemena C."/>
            <person name="Kremer L.P.M."/>
            <person name="Lee S.L."/>
            <person name="Lopez-Ezquerra A."/>
            <person name="Mallet L."/>
            <person name="Monroy-Kuhn J.M."/>
            <person name="Moser A."/>
            <person name="Murali S.C."/>
            <person name="Muzny D.M."/>
            <person name="Otani S."/>
            <person name="Piulachs M.-D."/>
            <person name="Poelchau M."/>
            <person name="Qu J."/>
            <person name="Schaub F."/>
            <person name="Wada-Katsumata A."/>
            <person name="Worley K.C."/>
            <person name="Xie Q."/>
            <person name="Ylla G."/>
            <person name="Poulsen M."/>
            <person name="Gibbs R.A."/>
            <person name="Schal C."/>
            <person name="Richards S."/>
            <person name="Belles X."/>
            <person name="Korb J."/>
            <person name="Bornberg-Bauer E."/>
        </authorList>
    </citation>
    <scope>NUCLEOTIDE SEQUENCE [LARGE SCALE GENOMIC DNA]</scope>
    <source>
        <tissue evidence="1">Whole body</tissue>
    </source>
</reference>
<keyword evidence="2" id="KW-1185">Reference proteome</keyword>
<name>A0A2J7PUN7_9NEOP</name>
<dbReference type="AlphaFoldDB" id="A0A2J7PUN7"/>
<dbReference type="InParanoid" id="A0A2J7PUN7"/>
<evidence type="ECO:0000313" key="1">
    <source>
        <dbReference type="EMBL" id="PNF20051.1"/>
    </source>
</evidence>
<dbReference type="PANTHER" id="PTHR47510">
    <property type="entry name" value="REVERSE TRANSCRIPTASE DOMAIN-CONTAINING PROTEIN"/>
    <property type="match status" value="1"/>
</dbReference>
<organism evidence="1 2">
    <name type="scientific">Cryptotermes secundus</name>
    <dbReference type="NCBI Taxonomy" id="105785"/>
    <lineage>
        <taxon>Eukaryota</taxon>
        <taxon>Metazoa</taxon>
        <taxon>Ecdysozoa</taxon>
        <taxon>Arthropoda</taxon>
        <taxon>Hexapoda</taxon>
        <taxon>Insecta</taxon>
        <taxon>Pterygota</taxon>
        <taxon>Neoptera</taxon>
        <taxon>Polyneoptera</taxon>
        <taxon>Dictyoptera</taxon>
        <taxon>Blattodea</taxon>
        <taxon>Blattoidea</taxon>
        <taxon>Termitoidae</taxon>
        <taxon>Kalotermitidae</taxon>
        <taxon>Cryptotermitinae</taxon>
        <taxon>Cryptotermes</taxon>
    </lineage>
</organism>
<sequence length="228" mass="25965">MVGDFSDPGFYWKTGLALPSSHYYSKLKRDAIYTSTCLLNLNQCIDNDSSSNLLDLIFSNLSDRSITPVDPGLIKPDNYHPFYRKLVKTTIKSDRLRWLKSVDENLKSQPKQFWKYVASFRKRNSNSIQLEVDGKHLIEPNDVADEFSKHFQTVYHNPGPIVFPILLSSSEFLPLASVSDSDVIKAIKRLRPSKSVGVDDIPGFIIKGYTDIFVPILKHIFNLSLSQH</sequence>
<comment type="caution">
    <text evidence="1">The sequence shown here is derived from an EMBL/GenBank/DDBJ whole genome shotgun (WGS) entry which is preliminary data.</text>
</comment>
<protein>
    <recommendedName>
        <fullName evidence="3">Reverse transcriptase domain-containing protein</fullName>
    </recommendedName>
</protein>
<dbReference type="PANTHER" id="PTHR47510:SF3">
    <property type="entry name" value="ENDO_EXONUCLEASE_PHOSPHATASE DOMAIN-CONTAINING PROTEIN"/>
    <property type="match status" value="1"/>
</dbReference>
<dbReference type="Proteomes" id="UP000235965">
    <property type="component" value="Unassembled WGS sequence"/>
</dbReference>
<gene>
    <name evidence="1" type="ORF">B7P43_G05268</name>
</gene>
<evidence type="ECO:0000313" key="2">
    <source>
        <dbReference type="Proteomes" id="UP000235965"/>
    </source>
</evidence>
<dbReference type="EMBL" id="NEVH01021193">
    <property type="protein sequence ID" value="PNF20051.1"/>
    <property type="molecule type" value="Genomic_DNA"/>
</dbReference>